<sequence>MQTTFIRNTDDGHKVEVIGPYVCVDGKPVADRVVEVKDHPNRLRILHTLPNAAFMAGPVVLTAEEASLVRGALLQAKPSPTDPVAINEQLRNAINARNREAGIE</sequence>
<accession>A0A2U1SWE5</accession>
<evidence type="ECO:0000313" key="3">
    <source>
        <dbReference type="Proteomes" id="UP000245137"/>
    </source>
</evidence>
<reference evidence="1 3" key="1">
    <citation type="journal article" date="2018" name="Appl. Microbiol. Biotechnol.">
        <title>Co-cultivation of the strictly anaerobic methanogen Methanosarcina barkeri with aerobic methanotrophs in an oxygen-limited membrane bioreactor.</title>
        <authorList>
            <person name="In 't Zandt M.H."/>
            <person name="van den Bosch T.J.M."/>
            <person name="Rijkers R."/>
            <person name="van Kessel M.A.H.J."/>
            <person name="Jetten M.S.M."/>
            <person name="Welte C.U."/>
        </authorList>
    </citation>
    <scope>NUCLEOTIDE SEQUENCE [LARGE SCALE GENOMIC DNA]</scope>
    <source>
        <strain evidence="1 3">DSM 17706</strain>
    </source>
</reference>
<name>A0A2U1SWE5_METSR</name>
<protein>
    <submittedName>
        <fullName evidence="1">Uncharacterized protein</fullName>
    </submittedName>
</protein>
<evidence type="ECO:0000313" key="2">
    <source>
        <dbReference type="EMBL" id="TRL34499.1"/>
    </source>
</evidence>
<dbReference type="OrthoDB" id="7572049at2"/>
<reference evidence="2 4" key="3">
    <citation type="submission" date="2019-07" db="EMBL/GenBank/DDBJ databases">
        <title>Ln-dependent methylotrophs.</title>
        <authorList>
            <person name="Tani A."/>
        </authorList>
    </citation>
    <scope>NUCLEOTIDE SEQUENCE [LARGE SCALE GENOMIC DNA]</scope>
    <source>
        <strain evidence="2 4">SM89A</strain>
    </source>
</reference>
<proteinExistence type="predicted"/>
<gene>
    <name evidence="1" type="ORF">C5689_01175</name>
    <name evidence="2" type="ORF">FM996_09610</name>
</gene>
<dbReference type="RefSeq" id="WP_108915613.1">
    <property type="nucleotide sequence ID" value="NZ_BGJY01000001.1"/>
</dbReference>
<reference evidence="1" key="2">
    <citation type="submission" date="2018-02" db="EMBL/GenBank/DDBJ databases">
        <authorList>
            <person name="Cohen D.B."/>
            <person name="Kent A.D."/>
        </authorList>
    </citation>
    <scope>NUCLEOTIDE SEQUENCE</scope>
    <source>
        <strain evidence="1">DSM 17706</strain>
    </source>
</reference>
<dbReference type="EMBL" id="PUIV01000001">
    <property type="protein sequence ID" value="PWB95944.1"/>
    <property type="molecule type" value="Genomic_DNA"/>
</dbReference>
<dbReference type="EMBL" id="VJMF01000038">
    <property type="protein sequence ID" value="TRL34499.1"/>
    <property type="molecule type" value="Genomic_DNA"/>
</dbReference>
<evidence type="ECO:0000313" key="1">
    <source>
        <dbReference type="EMBL" id="PWB95944.1"/>
    </source>
</evidence>
<dbReference type="Proteomes" id="UP000245137">
    <property type="component" value="Unassembled WGS sequence"/>
</dbReference>
<keyword evidence="3" id="KW-1185">Reference proteome</keyword>
<organism evidence="1 3">
    <name type="scientific">Methylosinus sporium</name>
    <dbReference type="NCBI Taxonomy" id="428"/>
    <lineage>
        <taxon>Bacteria</taxon>
        <taxon>Pseudomonadati</taxon>
        <taxon>Pseudomonadota</taxon>
        <taxon>Alphaproteobacteria</taxon>
        <taxon>Hyphomicrobiales</taxon>
        <taxon>Methylocystaceae</taxon>
        <taxon>Methylosinus</taxon>
    </lineage>
</organism>
<dbReference type="AlphaFoldDB" id="A0A2U1SWE5"/>
<evidence type="ECO:0000313" key="4">
    <source>
        <dbReference type="Proteomes" id="UP000316781"/>
    </source>
</evidence>
<comment type="caution">
    <text evidence="1">The sequence shown here is derived from an EMBL/GenBank/DDBJ whole genome shotgun (WGS) entry which is preliminary data.</text>
</comment>
<dbReference type="Proteomes" id="UP000316781">
    <property type="component" value="Unassembled WGS sequence"/>
</dbReference>